<evidence type="ECO:0000313" key="3">
    <source>
        <dbReference type="EMBL" id="WAR20050.1"/>
    </source>
</evidence>
<dbReference type="PANTHER" id="PTHR19143:SF225">
    <property type="entry name" value="MICROFIBRIL-ASSOCIATED GLYCOPROTEIN 4"/>
    <property type="match status" value="1"/>
</dbReference>
<evidence type="ECO:0000313" key="2">
    <source>
        <dbReference type="EMBL" id="WAR20016.1"/>
    </source>
</evidence>
<reference evidence="3" key="1">
    <citation type="submission" date="2022-11" db="EMBL/GenBank/DDBJ databases">
        <title>Centuries of genome instability and evolution in soft-shell clam transmissible cancer (bioRxiv).</title>
        <authorList>
            <person name="Hart S.F.M."/>
            <person name="Yonemitsu M.A."/>
            <person name="Giersch R.M."/>
            <person name="Beal B.F."/>
            <person name="Arriagada G."/>
            <person name="Davis B.W."/>
            <person name="Ostrander E.A."/>
            <person name="Goff S.P."/>
            <person name="Metzger M.J."/>
        </authorList>
    </citation>
    <scope>NUCLEOTIDE SEQUENCE</scope>
    <source>
        <strain evidence="3">MELC-2E11</strain>
        <tissue evidence="3">Siphon/mantle</tissue>
    </source>
</reference>
<keyword evidence="4" id="KW-1185">Reference proteome</keyword>
<proteinExistence type="predicted"/>
<dbReference type="Gene3D" id="3.90.215.10">
    <property type="entry name" value="Gamma Fibrinogen, chain A, domain 1"/>
    <property type="match status" value="1"/>
</dbReference>
<evidence type="ECO:0000259" key="1">
    <source>
        <dbReference type="PROSITE" id="PS51406"/>
    </source>
</evidence>
<dbReference type="PANTHER" id="PTHR19143">
    <property type="entry name" value="FIBRINOGEN/TENASCIN/ANGIOPOEITIN"/>
    <property type="match status" value="1"/>
</dbReference>
<dbReference type="InterPro" id="IPR050373">
    <property type="entry name" value="Fibrinogen_C-term_domain"/>
</dbReference>
<dbReference type="EMBL" id="CP111022">
    <property type="protein sequence ID" value="WAR20050.1"/>
    <property type="molecule type" value="Genomic_DNA"/>
</dbReference>
<dbReference type="InterPro" id="IPR002181">
    <property type="entry name" value="Fibrinogen_a/b/g_C_dom"/>
</dbReference>
<organism evidence="3 4">
    <name type="scientific">Mya arenaria</name>
    <name type="common">Soft-shell clam</name>
    <dbReference type="NCBI Taxonomy" id="6604"/>
    <lineage>
        <taxon>Eukaryota</taxon>
        <taxon>Metazoa</taxon>
        <taxon>Spiralia</taxon>
        <taxon>Lophotrochozoa</taxon>
        <taxon>Mollusca</taxon>
        <taxon>Bivalvia</taxon>
        <taxon>Autobranchia</taxon>
        <taxon>Heteroconchia</taxon>
        <taxon>Euheterodonta</taxon>
        <taxon>Imparidentia</taxon>
        <taxon>Neoheterodontei</taxon>
        <taxon>Myida</taxon>
        <taxon>Myoidea</taxon>
        <taxon>Myidae</taxon>
        <taxon>Mya</taxon>
    </lineage>
</organism>
<dbReference type="SUPFAM" id="SSF56496">
    <property type="entry name" value="Fibrinogen C-terminal domain-like"/>
    <property type="match status" value="1"/>
</dbReference>
<dbReference type="EMBL" id="CP111022">
    <property type="protein sequence ID" value="WAR20016.1"/>
    <property type="molecule type" value="Genomic_DNA"/>
</dbReference>
<accession>A0ABY7FD22</accession>
<dbReference type="PROSITE" id="PS51406">
    <property type="entry name" value="FIBRINOGEN_C_2"/>
    <property type="match status" value="1"/>
</dbReference>
<dbReference type="CDD" id="cd00087">
    <property type="entry name" value="FReD"/>
    <property type="match status" value="1"/>
</dbReference>
<dbReference type="SMART" id="SM00186">
    <property type="entry name" value="FBG"/>
    <property type="match status" value="1"/>
</dbReference>
<dbReference type="NCBIfam" id="NF040941">
    <property type="entry name" value="GGGWT_bact"/>
    <property type="match status" value="1"/>
</dbReference>
<dbReference type="Proteomes" id="UP001164746">
    <property type="component" value="Chromosome 11"/>
</dbReference>
<dbReference type="InterPro" id="IPR014716">
    <property type="entry name" value="Fibrinogen_a/b/g_C_1"/>
</dbReference>
<protein>
    <submittedName>
        <fullName evidence="3">MFAP4-like protein</fullName>
    </submittedName>
</protein>
<gene>
    <name evidence="2" type="ORF">MAR_001854</name>
    <name evidence="3" type="ORF">MAR_001888</name>
</gene>
<sequence>MTFTEDPSKASGFYCGQRKNGLQISADSKFVRRHVMPERQDCQSLYEEGFTSDGVYTIRPPEGAATDAWCDMEHGGWTVISRRLDGREDFNRGWNQYVAGFGTRTGEYWLGLESIHLLTLLNTSVKIYVESFGDVSPTSVNAQYSKFVVNDVFTNYRLEIDGFIGDCGDSMAIHNNMQFTTFDNDNDKYSGNCAVLYPGGYWYKSCHYANPNGLYLGGATDQFGKGMSWFECWGHYYSPKIYVYKLKRN</sequence>
<name>A0ABY7FD22_MYAAR</name>
<dbReference type="InterPro" id="IPR036056">
    <property type="entry name" value="Fibrinogen-like_C"/>
</dbReference>
<evidence type="ECO:0000313" key="4">
    <source>
        <dbReference type="Proteomes" id="UP001164746"/>
    </source>
</evidence>
<dbReference type="Pfam" id="PF00147">
    <property type="entry name" value="Fibrinogen_C"/>
    <property type="match status" value="1"/>
</dbReference>
<feature type="domain" description="Fibrinogen C-terminal" evidence="1">
    <location>
        <begin position="33"/>
        <end position="249"/>
    </location>
</feature>